<evidence type="ECO:0000256" key="4">
    <source>
        <dbReference type="ARBA" id="ARBA00023139"/>
    </source>
</evidence>
<evidence type="ECO:0000313" key="8">
    <source>
        <dbReference type="EMBL" id="BDZ41960.1"/>
    </source>
</evidence>
<keyword evidence="4" id="KW-0564">Palmitate</keyword>
<organism evidence="8 9">
    <name type="scientific">Paraoerskovia sediminicola</name>
    <dbReference type="NCBI Taxonomy" id="1138587"/>
    <lineage>
        <taxon>Bacteria</taxon>
        <taxon>Bacillati</taxon>
        <taxon>Actinomycetota</taxon>
        <taxon>Actinomycetes</taxon>
        <taxon>Micrococcales</taxon>
        <taxon>Cellulomonadaceae</taxon>
        <taxon>Paraoerskovia</taxon>
    </lineage>
</organism>
<dbReference type="RefSeq" id="WP_286219029.1">
    <property type="nucleotide sequence ID" value="NZ_AP027729.1"/>
</dbReference>
<feature type="chain" id="PRO_5045786774" evidence="7">
    <location>
        <begin position="22"/>
        <end position="441"/>
    </location>
</feature>
<name>A0ABN6XB81_9CELL</name>
<dbReference type="Proteomes" id="UP001321475">
    <property type="component" value="Chromosome"/>
</dbReference>
<dbReference type="CDD" id="cd13585">
    <property type="entry name" value="PBP2_TMBP_like"/>
    <property type="match status" value="1"/>
</dbReference>
<protein>
    <submittedName>
        <fullName evidence="8">ABC transporter substrate-binding protein</fullName>
    </submittedName>
</protein>
<evidence type="ECO:0000313" key="9">
    <source>
        <dbReference type="Proteomes" id="UP001321475"/>
    </source>
</evidence>
<sequence>MKTTRRVAAAAATFLTATALAACSSSDSDSDASGDGGDSGEPTTVTVLSGTIVESPEGDIEQSIADEFMAEHPDITIEFIGVPSNELQPKLVAMASSGTLPDIFFNDPAFAAKAVDLGAPADMTEVLGEDFVSGFDQQGIDQATVDGSMTFAPWYGVPTGLIYRADWFEDEGLTPPETWDEFVDVAQQLTGDTDGDGETDRWGVALLGSADLSGAGRFLPILRSFGAVELEADGDSWTTSYDSPEGAAAFQLYGDLVNKYEVTPVGTLSTSYPEAVNLMGSGTTGMMVSGSNAIGAILAQNPELEGKLAAVPIPHAEGHEPAANLGLGGYSVSDTSENKEAAAEYLKFLLDEENQVAWSDGTGRIPMRTDALDEIQSAEGDLAGFVDAIQYGYAPPQADFYSTVMLAGTEAYQAVILEQDTAQEGADAAAEATRKEIDNAG</sequence>
<evidence type="ECO:0000256" key="5">
    <source>
        <dbReference type="ARBA" id="ARBA00023288"/>
    </source>
</evidence>
<evidence type="ECO:0000256" key="3">
    <source>
        <dbReference type="ARBA" id="ARBA00023136"/>
    </source>
</evidence>
<feature type="region of interest" description="Disordered" evidence="6">
    <location>
        <begin position="25"/>
        <end position="45"/>
    </location>
</feature>
<dbReference type="PROSITE" id="PS51257">
    <property type="entry name" value="PROKAR_LIPOPROTEIN"/>
    <property type="match status" value="1"/>
</dbReference>
<keyword evidence="1" id="KW-1003">Cell membrane</keyword>
<reference evidence="9" key="1">
    <citation type="journal article" date="2019" name="Int. J. Syst. Evol. Microbiol.">
        <title>The Global Catalogue of Microorganisms (GCM) 10K type strain sequencing project: providing services to taxonomists for standard genome sequencing and annotation.</title>
        <authorList>
            <consortium name="The Broad Institute Genomics Platform"/>
            <consortium name="The Broad Institute Genome Sequencing Center for Infectious Disease"/>
            <person name="Wu L."/>
            <person name="Ma J."/>
        </authorList>
    </citation>
    <scope>NUCLEOTIDE SEQUENCE [LARGE SCALE GENOMIC DNA]</scope>
    <source>
        <strain evidence="9">NBRC 108565</strain>
    </source>
</reference>
<dbReference type="SUPFAM" id="SSF53850">
    <property type="entry name" value="Periplasmic binding protein-like II"/>
    <property type="match status" value="1"/>
</dbReference>
<dbReference type="InterPro" id="IPR050490">
    <property type="entry name" value="Bact_solute-bd_prot1"/>
</dbReference>
<dbReference type="PANTHER" id="PTHR43649:SF33">
    <property type="entry name" value="POLYGALACTURONAN_RHAMNOGALACTURONAN-BINDING PROTEIN YTCQ"/>
    <property type="match status" value="1"/>
</dbReference>
<evidence type="ECO:0000256" key="7">
    <source>
        <dbReference type="SAM" id="SignalP"/>
    </source>
</evidence>
<evidence type="ECO:0000256" key="2">
    <source>
        <dbReference type="ARBA" id="ARBA00022729"/>
    </source>
</evidence>
<keyword evidence="2 7" id="KW-0732">Signal</keyword>
<evidence type="ECO:0000256" key="1">
    <source>
        <dbReference type="ARBA" id="ARBA00022475"/>
    </source>
</evidence>
<dbReference type="PANTHER" id="PTHR43649">
    <property type="entry name" value="ARABINOSE-BINDING PROTEIN-RELATED"/>
    <property type="match status" value="1"/>
</dbReference>
<dbReference type="Gene3D" id="3.40.190.10">
    <property type="entry name" value="Periplasmic binding protein-like II"/>
    <property type="match status" value="1"/>
</dbReference>
<dbReference type="Pfam" id="PF01547">
    <property type="entry name" value="SBP_bac_1"/>
    <property type="match status" value="1"/>
</dbReference>
<gene>
    <name evidence="8" type="ORF">GCM10025865_12590</name>
</gene>
<dbReference type="EMBL" id="AP027729">
    <property type="protein sequence ID" value="BDZ41960.1"/>
    <property type="molecule type" value="Genomic_DNA"/>
</dbReference>
<keyword evidence="9" id="KW-1185">Reference proteome</keyword>
<proteinExistence type="predicted"/>
<accession>A0ABN6XB81</accession>
<feature type="signal peptide" evidence="7">
    <location>
        <begin position="1"/>
        <end position="21"/>
    </location>
</feature>
<keyword evidence="3" id="KW-0472">Membrane</keyword>
<keyword evidence="5" id="KW-0449">Lipoprotein</keyword>
<evidence type="ECO:0000256" key="6">
    <source>
        <dbReference type="SAM" id="MobiDB-lite"/>
    </source>
</evidence>
<dbReference type="InterPro" id="IPR006059">
    <property type="entry name" value="SBP"/>
</dbReference>